<protein>
    <submittedName>
        <fullName evidence="1">Uncharacterized protein</fullName>
    </submittedName>
</protein>
<dbReference type="EMBL" id="CAADFI010000055">
    <property type="protein sequence ID" value="VFJ94128.1"/>
    <property type="molecule type" value="Genomic_DNA"/>
</dbReference>
<evidence type="ECO:0000313" key="2">
    <source>
        <dbReference type="EMBL" id="VFJ94128.1"/>
    </source>
</evidence>
<gene>
    <name evidence="1" type="ORF">BECKH772A_GA0070896_1005615</name>
    <name evidence="2" type="ORF">BECKH772B_GA0070898_1005516</name>
    <name evidence="3" type="ORF">BECKH772C_GA0070978_103733</name>
</gene>
<proteinExistence type="predicted"/>
<dbReference type="EMBL" id="CAADFG010000056">
    <property type="protein sequence ID" value="VFJ93412.1"/>
    <property type="molecule type" value="Genomic_DNA"/>
</dbReference>
<dbReference type="EMBL" id="CAADFJ010000373">
    <property type="protein sequence ID" value="VFK06781.1"/>
    <property type="molecule type" value="Genomic_DNA"/>
</dbReference>
<organism evidence="1">
    <name type="scientific">Candidatus Kentrum eta</name>
    <dbReference type="NCBI Taxonomy" id="2126337"/>
    <lineage>
        <taxon>Bacteria</taxon>
        <taxon>Pseudomonadati</taxon>
        <taxon>Pseudomonadota</taxon>
        <taxon>Gammaproteobacteria</taxon>
        <taxon>Candidatus Kentrum</taxon>
    </lineage>
</organism>
<name>A0A450ULJ3_9GAMM</name>
<reference evidence="1" key="1">
    <citation type="submission" date="2019-02" db="EMBL/GenBank/DDBJ databases">
        <authorList>
            <person name="Gruber-Vodicka R. H."/>
            <person name="Seah K. B. B."/>
        </authorList>
    </citation>
    <scope>NUCLEOTIDE SEQUENCE</scope>
    <source>
        <strain evidence="3">BECK_SA2B12</strain>
        <strain evidence="1">BECK_SA2B15</strain>
        <strain evidence="2">BECK_SA2B20</strain>
    </source>
</reference>
<evidence type="ECO:0000313" key="1">
    <source>
        <dbReference type="EMBL" id="VFJ93412.1"/>
    </source>
</evidence>
<sequence>MSTVITLHPDVLQKAEQALALTPLDSVEKLIAFSIEEKRSGEASAQEDAIYRVRGMLKGKQGGTALFMRDKQDEIEQEYRS</sequence>
<accession>A0A450ULJ3</accession>
<dbReference type="AlphaFoldDB" id="A0A450ULJ3"/>
<evidence type="ECO:0000313" key="3">
    <source>
        <dbReference type="EMBL" id="VFK06781.1"/>
    </source>
</evidence>